<evidence type="ECO:0000256" key="7">
    <source>
        <dbReference type="ARBA" id="ARBA00023242"/>
    </source>
</evidence>
<evidence type="ECO:0000256" key="8">
    <source>
        <dbReference type="PROSITE-ProRule" id="PRU00027"/>
    </source>
</evidence>
<keyword evidence="5" id="KW-0805">Transcription regulation</keyword>
<name>A0AAW2LNW1_SESRA</name>
<dbReference type="GO" id="GO:0003677">
    <property type="term" value="F:DNA binding"/>
    <property type="evidence" value="ECO:0007669"/>
    <property type="project" value="InterPro"/>
</dbReference>
<keyword evidence="2" id="KW-0479">Metal-binding</keyword>
<keyword evidence="6" id="KW-0804">Transcription</keyword>
<evidence type="ECO:0000256" key="6">
    <source>
        <dbReference type="ARBA" id="ARBA00023163"/>
    </source>
</evidence>
<comment type="subcellular location">
    <subcellularLocation>
        <location evidence="1">Nucleus</location>
    </subcellularLocation>
</comment>
<keyword evidence="7" id="KW-0539">Nucleus</keyword>
<dbReference type="AlphaFoldDB" id="A0AAW2LNW1"/>
<dbReference type="GO" id="GO:0009791">
    <property type="term" value="P:post-embryonic development"/>
    <property type="evidence" value="ECO:0007669"/>
    <property type="project" value="UniProtKB-ARBA"/>
</dbReference>
<dbReference type="SUPFAM" id="SSF57667">
    <property type="entry name" value="beta-beta-alpha zinc fingers"/>
    <property type="match status" value="1"/>
</dbReference>
<evidence type="ECO:0000256" key="4">
    <source>
        <dbReference type="ARBA" id="ARBA00022833"/>
    </source>
</evidence>
<proteinExistence type="predicted"/>
<dbReference type="GO" id="GO:0008270">
    <property type="term" value="F:zinc ion binding"/>
    <property type="evidence" value="ECO:0007669"/>
    <property type="project" value="UniProtKB-KW"/>
</dbReference>
<evidence type="ECO:0000259" key="9">
    <source>
        <dbReference type="PROSITE" id="PS50808"/>
    </source>
</evidence>
<protein>
    <recommendedName>
        <fullName evidence="9">BED-type domain-containing protein</fullName>
    </recommendedName>
</protein>
<reference evidence="10" key="1">
    <citation type="submission" date="2020-06" db="EMBL/GenBank/DDBJ databases">
        <authorList>
            <person name="Li T."/>
            <person name="Hu X."/>
            <person name="Zhang T."/>
            <person name="Song X."/>
            <person name="Zhang H."/>
            <person name="Dai N."/>
            <person name="Sheng W."/>
            <person name="Hou X."/>
            <person name="Wei L."/>
        </authorList>
    </citation>
    <scope>NUCLEOTIDE SEQUENCE</scope>
    <source>
        <strain evidence="10">G02</strain>
        <tissue evidence="10">Leaf</tissue>
    </source>
</reference>
<evidence type="ECO:0000256" key="1">
    <source>
        <dbReference type="ARBA" id="ARBA00004123"/>
    </source>
</evidence>
<dbReference type="EMBL" id="JACGWJ010000024">
    <property type="protein sequence ID" value="KAL0320452.1"/>
    <property type="molecule type" value="Genomic_DNA"/>
</dbReference>
<gene>
    <name evidence="10" type="ORF">Sradi_5306700</name>
</gene>
<dbReference type="InterPro" id="IPR036236">
    <property type="entry name" value="Znf_C2H2_sf"/>
</dbReference>
<keyword evidence="3 8" id="KW-0863">Zinc-finger</keyword>
<dbReference type="GO" id="GO:0005634">
    <property type="term" value="C:nucleus"/>
    <property type="evidence" value="ECO:0007669"/>
    <property type="project" value="UniProtKB-SubCell"/>
</dbReference>
<dbReference type="InterPro" id="IPR003656">
    <property type="entry name" value="Znf_BED"/>
</dbReference>
<accession>A0AAW2LNW1</accession>
<evidence type="ECO:0000256" key="2">
    <source>
        <dbReference type="ARBA" id="ARBA00022723"/>
    </source>
</evidence>
<dbReference type="PANTHER" id="PTHR46481:SF10">
    <property type="entry name" value="ZINC FINGER BED DOMAIN-CONTAINING PROTEIN 39"/>
    <property type="match status" value="1"/>
</dbReference>
<evidence type="ECO:0000313" key="10">
    <source>
        <dbReference type="EMBL" id="KAL0320452.1"/>
    </source>
</evidence>
<dbReference type="PROSITE" id="PS50808">
    <property type="entry name" value="ZF_BED"/>
    <property type="match status" value="1"/>
</dbReference>
<dbReference type="InterPro" id="IPR052035">
    <property type="entry name" value="ZnF_BED_domain_contain"/>
</dbReference>
<evidence type="ECO:0000256" key="3">
    <source>
        <dbReference type="ARBA" id="ARBA00022771"/>
    </source>
</evidence>
<feature type="domain" description="BED-type" evidence="9">
    <location>
        <begin position="73"/>
        <end position="135"/>
    </location>
</feature>
<dbReference type="PANTHER" id="PTHR46481">
    <property type="entry name" value="ZINC FINGER BED DOMAIN-CONTAINING PROTEIN 4"/>
    <property type="match status" value="1"/>
</dbReference>
<keyword evidence="4" id="KW-0862">Zinc</keyword>
<comment type="caution">
    <text evidence="10">The sequence shown here is derived from an EMBL/GenBank/DDBJ whole genome shotgun (WGS) entry which is preliminary data.</text>
</comment>
<reference evidence="10" key="2">
    <citation type="journal article" date="2024" name="Plant">
        <title>Genomic evolution and insights into agronomic trait innovations of Sesamum species.</title>
        <authorList>
            <person name="Miao H."/>
            <person name="Wang L."/>
            <person name="Qu L."/>
            <person name="Liu H."/>
            <person name="Sun Y."/>
            <person name="Le M."/>
            <person name="Wang Q."/>
            <person name="Wei S."/>
            <person name="Zheng Y."/>
            <person name="Lin W."/>
            <person name="Duan Y."/>
            <person name="Cao H."/>
            <person name="Xiong S."/>
            <person name="Wang X."/>
            <person name="Wei L."/>
            <person name="Li C."/>
            <person name="Ma Q."/>
            <person name="Ju M."/>
            <person name="Zhao R."/>
            <person name="Li G."/>
            <person name="Mu C."/>
            <person name="Tian Q."/>
            <person name="Mei H."/>
            <person name="Zhang T."/>
            <person name="Gao T."/>
            <person name="Zhang H."/>
        </authorList>
    </citation>
    <scope>NUCLEOTIDE SEQUENCE</scope>
    <source>
        <strain evidence="10">G02</strain>
    </source>
</reference>
<organism evidence="10">
    <name type="scientific">Sesamum radiatum</name>
    <name type="common">Black benniseed</name>
    <dbReference type="NCBI Taxonomy" id="300843"/>
    <lineage>
        <taxon>Eukaryota</taxon>
        <taxon>Viridiplantae</taxon>
        <taxon>Streptophyta</taxon>
        <taxon>Embryophyta</taxon>
        <taxon>Tracheophyta</taxon>
        <taxon>Spermatophyta</taxon>
        <taxon>Magnoliopsida</taxon>
        <taxon>eudicotyledons</taxon>
        <taxon>Gunneridae</taxon>
        <taxon>Pentapetalae</taxon>
        <taxon>asterids</taxon>
        <taxon>lamiids</taxon>
        <taxon>Lamiales</taxon>
        <taxon>Pedaliaceae</taxon>
        <taxon>Sesamum</taxon>
    </lineage>
</organism>
<evidence type="ECO:0000256" key="5">
    <source>
        <dbReference type="ARBA" id="ARBA00023015"/>
    </source>
</evidence>
<sequence>MGGLVQFGHHFLSYTRHMNVTASTSFSIADSTSLVVQSEPKTLEETTSATIGREENVEANKNDDTLGLKPKRRKKSAIWSDFKEMKDVDGIVKIACLHCMRMYTKSKHAATTQLHRHLQSYTNYLKAKADKPKDGLLQTQLAFGSSSVDPTACPSLYVGKFNMEKMKESMAQWIMMHEHSFSIVEEDGFNMMQRRGMPEWRGMTRNIAKTYYINVYESEKKLKSSLKNINNISLTTDCWKSKNQKIEK</sequence>